<evidence type="ECO:0000256" key="10">
    <source>
        <dbReference type="RuleBase" id="RU363013"/>
    </source>
</evidence>
<dbReference type="GO" id="GO:0019563">
    <property type="term" value="P:glycerol catabolic process"/>
    <property type="evidence" value="ECO:0007669"/>
    <property type="project" value="TreeGrafter"/>
</dbReference>
<proteinExistence type="inferred from homology"/>
<evidence type="ECO:0000256" key="8">
    <source>
        <dbReference type="ARBA" id="ARBA00023235"/>
    </source>
</evidence>
<dbReference type="UniPathway" id="UPA00109">
    <property type="reaction ID" value="UER00189"/>
</dbReference>
<evidence type="ECO:0000256" key="2">
    <source>
        <dbReference type="ARBA" id="ARBA00007422"/>
    </source>
</evidence>
<dbReference type="PANTHER" id="PTHR21139:SF42">
    <property type="entry name" value="TRIOSEPHOSPHATE ISOMERASE"/>
    <property type="match status" value="1"/>
</dbReference>
<dbReference type="InterPro" id="IPR000652">
    <property type="entry name" value="Triosephosphate_isomerase"/>
</dbReference>
<feature type="binding site" evidence="9">
    <location>
        <position position="212"/>
    </location>
    <ligand>
        <name>substrate</name>
    </ligand>
</feature>
<name>A0A7L6N6D9_9MOLU</name>
<comment type="catalytic activity">
    <reaction evidence="9 10">
        <text>D-glyceraldehyde 3-phosphate = dihydroxyacetone phosphate</text>
        <dbReference type="Rhea" id="RHEA:18585"/>
        <dbReference type="ChEBI" id="CHEBI:57642"/>
        <dbReference type="ChEBI" id="CHEBI:59776"/>
        <dbReference type="EC" id="5.3.1.1"/>
    </reaction>
</comment>
<protein>
    <recommendedName>
        <fullName evidence="4 9">Triosephosphate isomerase</fullName>
        <shortName evidence="9">TIM</shortName>
        <shortName evidence="9">TPI</shortName>
        <ecNumber evidence="3 9">5.3.1.1</ecNumber>
    </recommendedName>
    <alternativeName>
        <fullName evidence="9">Triose-phosphate isomerase</fullName>
    </alternativeName>
</protein>
<dbReference type="KEGG" id="tbk:HF295_03990"/>
<dbReference type="InterPro" id="IPR035990">
    <property type="entry name" value="TIM_sf"/>
</dbReference>
<dbReference type="GO" id="GO:0004807">
    <property type="term" value="F:triose-phosphate isomerase activity"/>
    <property type="evidence" value="ECO:0007669"/>
    <property type="project" value="UniProtKB-UniRule"/>
</dbReference>
<dbReference type="UniPathway" id="UPA00138"/>
<dbReference type="EMBL" id="CP051151">
    <property type="protein sequence ID" value="QLY40064.1"/>
    <property type="molecule type" value="Genomic_DNA"/>
</dbReference>
<comment type="function">
    <text evidence="9">Involved in the gluconeogenesis. Catalyzes stereospecifically the conversion of dihydroxyacetone phosphate (DHAP) to D-glyceraldehyde-3-phosphate (G3P).</text>
</comment>
<dbReference type="CDD" id="cd00311">
    <property type="entry name" value="TIM"/>
    <property type="match status" value="1"/>
</dbReference>
<dbReference type="EC" id="5.3.1.1" evidence="3 9"/>
<dbReference type="GO" id="GO:0046166">
    <property type="term" value="P:glyceraldehyde-3-phosphate biosynthetic process"/>
    <property type="evidence" value="ECO:0007669"/>
    <property type="project" value="TreeGrafter"/>
</dbReference>
<reference evidence="11 12" key="1">
    <citation type="submission" date="2020-04" db="EMBL/GenBank/DDBJ databases">
        <authorList>
            <person name="Zheng R.K."/>
            <person name="Sun C.M."/>
        </authorList>
    </citation>
    <scope>NUCLEOTIDE SEQUENCE [LARGE SCALE GENOMIC DNA]</scope>
    <source>
        <strain evidence="12">zrk29</strain>
    </source>
</reference>
<dbReference type="PANTHER" id="PTHR21139">
    <property type="entry name" value="TRIOSEPHOSPHATE ISOMERASE"/>
    <property type="match status" value="1"/>
</dbReference>
<evidence type="ECO:0000256" key="7">
    <source>
        <dbReference type="ARBA" id="ARBA00023152"/>
    </source>
</evidence>
<feature type="active site" description="Electrophile" evidence="9">
    <location>
        <position position="94"/>
    </location>
</feature>
<dbReference type="SUPFAM" id="SSF51351">
    <property type="entry name" value="Triosephosphate isomerase (TIM)"/>
    <property type="match status" value="1"/>
</dbReference>
<dbReference type="NCBIfam" id="TIGR00419">
    <property type="entry name" value="tim"/>
    <property type="match status" value="1"/>
</dbReference>
<comment type="pathway">
    <text evidence="1 9 10">Carbohydrate degradation; glycolysis; D-glyceraldehyde 3-phosphate from glycerone phosphate: step 1/1.</text>
</comment>
<comment type="subcellular location">
    <subcellularLocation>
        <location evidence="9 10">Cytoplasm</location>
    </subcellularLocation>
</comment>
<comment type="pathway">
    <text evidence="9 10">Carbohydrate biosynthesis; gluconeogenesis.</text>
</comment>
<organism evidence="11 12">
    <name type="scientific">Hujiaoplasma nucleasis</name>
    <dbReference type="NCBI Taxonomy" id="2725268"/>
    <lineage>
        <taxon>Bacteria</taxon>
        <taxon>Bacillati</taxon>
        <taxon>Mycoplasmatota</taxon>
        <taxon>Mollicutes</taxon>
        <taxon>Candidatus Izemoplasmatales</taxon>
        <taxon>Hujiaoplasmataceae</taxon>
        <taxon>Hujiaoplasma</taxon>
    </lineage>
</organism>
<feature type="active site" description="Proton acceptor" evidence="9">
    <location>
        <position position="166"/>
    </location>
</feature>
<dbReference type="InterPro" id="IPR013785">
    <property type="entry name" value="Aldolase_TIM"/>
</dbReference>
<dbReference type="HAMAP" id="MF_00147_B">
    <property type="entry name" value="TIM_B"/>
    <property type="match status" value="1"/>
</dbReference>
<dbReference type="Gene3D" id="3.20.20.70">
    <property type="entry name" value="Aldolase class I"/>
    <property type="match status" value="1"/>
</dbReference>
<evidence type="ECO:0000256" key="1">
    <source>
        <dbReference type="ARBA" id="ARBA00004680"/>
    </source>
</evidence>
<feature type="binding site" evidence="9">
    <location>
        <begin position="9"/>
        <end position="11"/>
    </location>
    <ligand>
        <name>substrate</name>
    </ligand>
</feature>
<evidence type="ECO:0000313" key="12">
    <source>
        <dbReference type="Proteomes" id="UP000512167"/>
    </source>
</evidence>
<sequence length="257" mass="28950">MRKPIIAGNWKMFKTRDEALFFILKVSEKMPEKEKVDTVVFAQAPLLRCLITRQGEELRIGAQNIFYEDEGAYTGEISGPLLESYNVEYVLIGHSERRQYFHETDEDVNKKIKAAIRNDLLPIVCVGEKLEERENNLTNDVLERQIKNAFKDIPAIEMKDIVIAYEPIWAIGTGKTASAEQADEACGFIRSQIKKLYGPVVSEGIRIQYGGSVKPANIEELISKENIDGALIGGASLDPDQFIEMANAPLKIKKFIK</sequence>
<evidence type="ECO:0000256" key="6">
    <source>
        <dbReference type="ARBA" id="ARBA00022490"/>
    </source>
</evidence>
<dbReference type="PROSITE" id="PS51440">
    <property type="entry name" value="TIM_2"/>
    <property type="match status" value="1"/>
</dbReference>
<dbReference type="InterPro" id="IPR020861">
    <property type="entry name" value="Triosephosphate_isomerase_AS"/>
</dbReference>
<evidence type="ECO:0000256" key="4">
    <source>
        <dbReference type="ARBA" id="ARBA00019397"/>
    </source>
</evidence>
<comment type="subunit">
    <text evidence="9 10">Homodimer.</text>
</comment>
<keyword evidence="8 9" id="KW-0413">Isomerase</keyword>
<dbReference type="GO" id="GO:0005829">
    <property type="term" value="C:cytosol"/>
    <property type="evidence" value="ECO:0007669"/>
    <property type="project" value="TreeGrafter"/>
</dbReference>
<accession>A0A7L6N6D9</accession>
<dbReference type="FunFam" id="3.20.20.70:FF:000016">
    <property type="entry name" value="Triosephosphate isomerase"/>
    <property type="match status" value="1"/>
</dbReference>
<comment type="similarity">
    <text evidence="2 9 10">Belongs to the triosephosphate isomerase family.</text>
</comment>
<dbReference type="PROSITE" id="PS00171">
    <property type="entry name" value="TIM_1"/>
    <property type="match status" value="1"/>
</dbReference>
<dbReference type="Proteomes" id="UP000512167">
    <property type="component" value="Chromosome"/>
</dbReference>
<keyword evidence="6 9" id="KW-0963">Cytoplasm</keyword>
<feature type="binding site" evidence="9">
    <location>
        <position position="172"/>
    </location>
    <ligand>
        <name>substrate</name>
    </ligand>
</feature>
<feature type="binding site" evidence="9">
    <location>
        <begin position="233"/>
        <end position="234"/>
    </location>
    <ligand>
        <name>substrate</name>
    </ligand>
</feature>
<evidence type="ECO:0000256" key="5">
    <source>
        <dbReference type="ARBA" id="ARBA00022432"/>
    </source>
</evidence>
<dbReference type="GO" id="GO:0006096">
    <property type="term" value="P:glycolytic process"/>
    <property type="evidence" value="ECO:0007669"/>
    <property type="project" value="UniProtKB-UniRule"/>
</dbReference>
<evidence type="ECO:0000256" key="9">
    <source>
        <dbReference type="HAMAP-Rule" id="MF_00147"/>
    </source>
</evidence>
<keyword evidence="7 9" id="KW-0324">Glycolysis</keyword>
<dbReference type="GO" id="GO:0006094">
    <property type="term" value="P:gluconeogenesis"/>
    <property type="evidence" value="ECO:0007669"/>
    <property type="project" value="UniProtKB-UniRule"/>
</dbReference>
<evidence type="ECO:0000313" key="11">
    <source>
        <dbReference type="EMBL" id="QLY40064.1"/>
    </source>
</evidence>
<keyword evidence="12" id="KW-1185">Reference proteome</keyword>
<keyword evidence="5 9" id="KW-0312">Gluconeogenesis</keyword>
<dbReference type="RefSeq" id="WP_312032562.1">
    <property type="nucleotide sequence ID" value="NZ_CP051151.1"/>
</dbReference>
<gene>
    <name evidence="9" type="primary">tpiA</name>
    <name evidence="11" type="ORF">HF295_03990</name>
</gene>
<dbReference type="AlphaFoldDB" id="A0A7L6N6D9"/>
<evidence type="ECO:0000256" key="3">
    <source>
        <dbReference type="ARBA" id="ARBA00011940"/>
    </source>
</evidence>
<dbReference type="InterPro" id="IPR022896">
    <property type="entry name" value="TrioseP_Isoase_bac/euk"/>
</dbReference>
<dbReference type="Pfam" id="PF00121">
    <property type="entry name" value="TIM"/>
    <property type="match status" value="1"/>
</dbReference>